<keyword evidence="11" id="KW-0677">Repeat</keyword>
<keyword evidence="7" id="KW-0433">Leucine-rich repeat</keyword>
<dbReference type="GO" id="GO:0016020">
    <property type="term" value="C:membrane"/>
    <property type="evidence" value="ECO:0007669"/>
    <property type="project" value="UniProtKB-SubCell"/>
</dbReference>
<keyword evidence="16 23" id="KW-0472">Membrane</keyword>
<evidence type="ECO:0000259" key="24">
    <source>
        <dbReference type="PROSITE" id="PS50011"/>
    </source>
</evidence>
<keyword evidence="6" id="KW-0597">Phosphoprotein</keyword>
<evidence type="ECO:0000256" key="5">
    <source>
        <dbReference type="ARBA" id="ARBA00022527"/>
    </source>
</evidence>
<keyword evidence="4" id="KW-0964">Secreted</keyword>
<dbReference type="InterPro" id="IPR000719">
    <property type="entry name" value="Prot_kinase_dom"/>
</dbReference>
<evidence type="ECO:0000313" key="25">
    <source>
        <dbReference type="EMBL" id="KAF3455520.1"/>
    </source>
</evidence>
<keyword evidence="5" id="KW-0723">Serine/threonine-protein kinase</keyword>
<dbReference type="InterPro" id="IPR051420">
    <property type="entry name" value="Ser_Thr_Kinases_DiverseReg"/>
</dbReference>
<name>A0A8K0HPT9_9ROSA</name>
<dbReference type="Pfam" id="PF00069">
    <property type="entry name" value="Pkinase"/>
    <property type="match status" value="1"/>
</dbReference>
<feature type="transmembrane region" description="Helical" evidence="23">
    <location>
        <begin position="368"/>
        <end position="392"/>
    </location>
</feature>
<keyword evidence="12 22" id="KW-0547">Nucleotide-binding</keyword>
<dbReference type="FunFam" id="3.80.10.10:FF:000383">
    <property type="entry name" value="Leucine-rich repeat receptor protein kinase EMS1"/>
    <property type="match status" value="1"/>
</dbReference>
<dbReference type="PROSITE" id="PS50011">
    <property type="entry name" value="PROTEIN_KINASE_DOM"/>
    <property type="match status" value="1"/>
</dbReference>
<keyword evidence="10" id="KW-0732">Signal</keyword>
<feature type="binding site" evidence="22">
    <location>
        <position position="463"/>
    </location>
    <ligand>
        <name>ATP</name>
        <dbReference type="ChEBI" id="CHEBI:30616"/>
    </ligand>
</feature>
<evidence type="ECO:0000256" key="1">
    <source>
        <dbReference type="ARBA" id="ARBA00004191"/>
    </source>
</evidence>
<dbReference type="FunFam" id="3.80.10.10:FF:000400">
    <property type="entry name" value="Nuclear pore complex protein NUP107"/>
    <property type="match status" value="1"/>
</dbReference>
<sequence length="695" mass="76693">MGKGPIHSKSMGEGSPLWPSNAGLVRFYKGCLTFNVLYTALVEFDPFDSDDNINYLQFFVKAKRYPCCFPRSSNTSGNLHGHCNWVGITCDELGSVIHINLNGCSLRGENNITGSIPHEIGQLKTIKELDLYDNYLSGSIPSSIGNLRSLTALSLFYNNLIGSIPLEMNNLTDLETLQFSANFLSGNISKEFGIYPRLDYMDLSNNKFVGKLTGNWSQYHNLTMLNISNNKISGRLPPELGKAAQLHKLDLSSNLTVMHFLIGNLQTLRGLDLSHNFLTGELPMELGYLRMLEMLNLSHNNFTGSVPSTFKDMLSLTSVDMSNNQLRGPLPSNKAFTMARMGNNKGFCGNNTGLKPCPTPKNGKSHGLVILVTVSVFGTLGLLFMIIVGIVFCCKHIERNVEEPTETQNETFFSICNHDGKKVHEEIVNATENFSSKYCIGVGGYGSVYKALLPTGQVVAVKKFHENGGEASKKAFTSEISVLTIARHRNIIKLYGYCSHARHSFLVYEFIEKGSLANMLCDKVRAIGLEWSKRVNIVKAHLADFGTGRPLVHEPSSSDWGSFAGTFGYSAPELAYSTPANEKCDVYSFGVITLEVIMGKHPGDLISSMLTSSLPENFHQILLKDVLDQRLLPPKNQIAQEVVSIAMLAFACLLRIPESRPYMKQVSQKLSTSIPSSSIPLFTMSLAQILHAQHV</sequence>
<proteinExistence type="inferred from homology"/>
<keyword evidence="14 22" id="KW-0067">ATP-binding</keyword>
<accession>A0A8K0HPT9</accession>
<organism evidence="25 26">
    <name type="scientific">Rhamnella rubrinervis</name>
    <dbReference type="NCBI Taxonomy" id="2594499"/>
    <lineage>
        <taxon>Eukaryota</taxon>
        <taxon>Viridiplantae</taxon>
        <taxon>Streptophyta</taxon>
        <taxon>Embryophyta</taxon>
        <taxon>Tracheophyta</taxon>
        <taxon>Spermatophyta</taxon>
        <taxon>Magnoliopsida</taxon>
        <taxon>eudicotyledons</taxon>
        <taxon>Gunneridae</taxon>
        <taxon>Pentapetalae</taxon>
        <taxon>rosids</taxon>
        <taxon>fabids</taxon>
        <taxon>Rosales</taxon>
        <taxon>Rhamnaceae</taxon>
        <taxon>rhamnoid group</taxon>
        <taxon>Rhamneae</taxon>
        <taxon>Rhamnella</taxon>
    </lineage>
</organism>
<dbReference type="InterPro" id="IPR001611">
    <property type="entry name" value="Leu-rich_rpt"/>
</dbReference>
<dbReference type="InterPro" id="IPR032675">
    <property type="entry name" value="LRR_dom_sf"/>
</dbReference>
<evidence type="ECO:0000256" key="18">
    <source>
        <dbReference type="ARBA" id="ARBA00023180"/>
    </source>
</evidence>
<dbReference type="SUPFAM" id="SSF52058">
    <property type="entry name" value="L domain-like"/>
    <property type="match status" value="1"/>
</dbReference>
<keyword evidence="9 23" id="KW-0812">Transmembrane</keyword>
<evidence type="ECO:0000313" key="26">
    <source>
        <dbReference type="Proteomes" id="UP000796880"/>
    </source>
</evidence>
<evidence type="ECO:0000256" key="19">
    <source>
        <dbReference type="ARBA" id="ARBA00038043"/>
    </source>
</evidence>
<dbReference type="InterPro" id="IPR017441">
    <property type="entry name" value="Protein_kinase_ATP_BS"/>
</dbReference>
<comment type="similarity">
    <text evidence="19">Belongs to the polygalacturonase-inhibiting protein family.</text>
</comment>
<dbReference type="PROSITE" id="PS00107">
    <property type="entry name" value="PROTEIN_KINASE_ATP"/>
    <property type="match status" value="1"/>
</dbReference>
<comment type="catalytic activity">
    <reaction evidence="21">
        <text>L-seryl-[protein] + ATP = O-phospho-L-seryl-[protein] + ADP + H(+)</text>
        <dbReference type="Rhea" id="RHEA:17989"/>
        <dbReference type="Rhea" id="RHEA-COMP:9863"/>
        <dbReference type="Rhea" id="RHEA-COMP:11604"/>
        <dbReference type="ChEBI" id="CHEBI:15378"/>
        <dbReference type="ChEBI" id="CHEBI:29999"/>
        <dbReference type="ChEBI" id="CHEBI:30616"/>
        <dbReference type="ChEBI" id="CHEBI:83421"/>
        <dbReference type="ChEBI" id="CHEBI:456216"/>
        <dbReference type="EC" id="2.7.11.1"/>
    </reaction>
</comment>
<dbReference type="InterPro" id="IPR001245">
    <property type="entry name" value="Ser-Thr/Tyr_kinase_cat_dom"/>
</dbReference>
<evidence type="ECO:0000256" key="12">
    <source>
        <dbReference type="ARBA" id="ARBA00022741"/>
    </source>
</evidence>
<dbReference type="Gene3D" id="3.80.10.10">
    <property type="entry name" value="Ribonuclease Inhibitor"/>
    <property type="match status" value="3"/>
</dbReference>
<dbReference type="Pfam" id="PF00560">
    <property type="entry name" value="LRR_1"/>
    <property type="match status" value="5"/>
</dbReference>
<evidence type="ECO:0000256" key="16">
    <source>
        <dbReference type="ARBA" id="ARBA00023136"/>
    </source>
</evidence>
<evidence type="ECO:0000256" key="2">
    <source>
        <dbReference type="ARBA" id="ARBA00004479"/>
    </source>
</evidence>
<dbReference type="Gene3D" id="1.10.510.10">
    <property type="entry name" value="Transferase(Phosphotransferase) domain 1"/>
    <property type="match status" value="1"/>
</dbReference>
<dbReference type="AlphaFoldDB" id="A0A8K0HPT9"/>
<evidence type="ECO:0000256" key="14">
    <source>
        <dbReference type="ARBA" id="ARBA00022840"/>
    </source>
</evidence>
<evidence type="ECO:0000256" key="6">
    <source>
        <dbReference type="ARBA" id="ARBA00022553"/>
    </source>
</evidence>
<feature type="domain" description="Protein kinase" evidence="24">
    <location>
        <begin position="434"/>
        <end position="682"/>
    </location>
</feature>
<evidence type="ECO:0000256" key="4">
    <source>
        <dbReference type="ARBA" id="ARBA00022512"/>
    </source>
</evidence>
<comment type="caution">
    <text evidence="25">The sequence shown here is derived from an EMBL/GenBank/DDBJ whole genome shotgun (WGS) entry which is preliminary data.</text>
</comment>
<evidence type="ECO:0000256" key="8">
    <source>
        <dbReference type="ARBA" id="ARBA00022679"/>
    </source>
</evidence>
<keyword evidence="18" id="KW-0325">Glycoprotein</keyword>
<keyword evidence="4" id="KW-0134">Cell wall</keyword>
<evidence type="ECO:0000256" key="11">
    <source>
        <dbReference type="ARBA" id="ARBA00022737"/>
    </source>
</evidence>
<evidence type="ECO:0000256" key="21">
    <source>
        <dbReference type="ARBA" id="ARBA00048679"/>
    </source>
</evidence>
<dbReference type="GO" id="GO:0005524">
    <property type="term" value="F:ATP binding"/>
    <property type="evidence" value="ECO:0007669"/>
    <property type="project" value="UniProtKB-UniRule"/>
</dbReference>
<keyword evidence="8" id="KW-0808">Transferase</keyword>
<evidence type="ECO:0000256" key="22">
    <source>
        <dbReference type="PROSITE-ProRule" id="PRU10141"/>
    </source>
</evidence>
<keyword evidence="26" id="KW-1185">Reference proteome</keyword>
<dbReference type="PANTHER" id="PTHR48005">
    <property type="entry name" value="LEUCINE RICH REPEAT KINASE 2"/>
    <property type="match status" value="1"/>
</dbReference>
<dbReference type="Pfam" id="PF07714">
    <property type="entry name" value="PK_Tyr_Ser-Thr"/>
    <property type="match status" value="1"/>
</dbReference>
<dbReference type="Proteomes" id="UP000796880">
    <property type="component" value="Unassembled WGS sequence"/>
</dbReference>
<gene>
    <name evidence="25" type="ORF">FNV43_RR00151</name>
</gene>
<evidence type="ECO:0000256" key="7">
    <source>
        <dbReference type="ARBA" id="ARBA00022614"/>
    </source>
</evidence>
<dbReference type="EMBL" id="VOIH02000001">
    <property type="protein sequence ID" value="KAF3455520.1"/>
    <property type="molecule type" value="Genomic_DNA"/>
</dbReference>
<dbReference type="FunFam" id="3.30.200.20:FF:000309">
    <property type="entry name" value="Leucine-rich repeat receptor protein kinase MSP1"/>
    <property type="match status" value="1"/>
</dbReference>
<evidence type="ECO:0000256" key="9">
    <source>
        <dbReference type="ARBA" id="ARBA00022692"/>
    </source>
</evidence>
<comment type="subcellular location">
    <subcellularLocation>
        <location evidence="2">Membrane</location>
        <topology evidence="2">Single-pass type I membrane protein</topology>
    </subcellularLocation>
    <subcellularLocation>
        <location evidence="1">Secreted</location>
        <location evidence="1">Cell wall</location>
    </subcellularLocation>
</comment>
<dbReference type="GO" id="GO:0004674">
    <property type="term" value="F:protein serine/threonine kinase activity"/>
    <property type="evidence" value="ECO:0007669"/>
    <property type="project" value="UniProtKB-KW"/>
</dbReference>
<evidence type="ECO:0000256" key="3">
    <source>
        <dbReference type="ARBA" id="ARBA00012513"/>
    </source>
</evidence>
<evidence type="ECO:0000256" key="23">
    <source>
        <dbReference type="SAM" id="Phobius"/>
    </source>
</evidence>
<evidence type="ECO:0000256" key="10">
    <source>
        <dbReference type="ARBA" id="ARBA00022729"/>
    </source>
</evidence>
<dbReference type="Gene3D" id="3.30.200.20">
    <property type="entry name" value="Phosphorylase Kinase, domain 1"/>
    <property type="match status" value="1"/>
</dbReference>
<dbReference type="SUPFAM" id="SSF56112">
    <property type="entry name" value="Protein kinase-like (PK-like)"/>
    <property type="match status" value="1"/>
</dbReference>
<evidence type="ECO:0000256" key="15">
    <source>
        <dbReference type="ARBA" id="ARBA00022989"/>
    </source>
</evidence>
<dbReference type="InterPro" id="IPR011009">
    <property type="entry name" value="Kinase-like_dom_sf"/>
</dbReference>
<evidence type="ECO:0000256" key="13">
    <source>
        <dbReference type="ARBA" id="ARBA00022777"/>
    </source>
</evidence>
<evidence type="ECO:0000256" key="17">
    <source>
        <dbReference type="ARBA" id="ARBA00023170"/>
    </source>
</evidence>
<keyword evidence="13" id="KW-0418">Kinase</keyword>
<reference evidence="25" key="1">
    <citation type="submission" date="2020-03" db="EMBL/GenBank/DDBJ databases">
        <title>A high-quality chromosome-level genome assembly of a woody plant with both climbing and erect habits, Rhamnella rubrinervis.</title>
        <authorList>
            <person name="Lu Z."/>
            <person name="Yang Y."/>
            <person name="Zhu X."/>
            <person name="Sun Y."/>
        </authorList>
    </citation>
    <scope>NUCLEOTIDE SEQUENCE</scope>
    <source>
        <strain evidence="25">BYM</strain>
        <tissue evidence="25">Leaf</tissue>
    </source>
</reference>
<keyword evidence="17" id="KW-0675">Receptor</keyword>
<dbReference type="EC" id="2.7.11.1" evidence="3"/>
<dbReference type="PANTHER" id="PTHR48005:SF95">
    <property type="entry name" value="PROTEIN KINASE DOMAIN-CONTAINING PROTEIN"/>
    <property type="match status" value="1"/>
</dbReference>
<comment type="catalytic activity">
    <reaction evidence="20">
        <text>L-threonyl-[protein] + ATP = O-phospho-L-threonyl-[protein] + ADP + H(+)</text>
        <dbReference type="Rhea" id="RHEA:46608"/>
        <dbReference type="Rhea" id="RHEA-COMP:11060"/>
        <dbReference type="Rhea" id="RHEA-COMP:11605"/>
        <dbReference type="ChEBI" id="CHEBI:15378"/>
        <dbReference type="ChEBI" id="CHEBI:30013"/>
        <dbReference type="ChEBI" id="CHEBI:30616"/>
        <dbReference type="ChEBI" id="CHEBI:61977"/>
        <dbReference type="ChEBI" id="CHEBI:456216"/>
        <dbReference type="EC" id="2.7.11.1"/>
    </reaction>
</comment>
<evidence type="ECO:0000256" key="20">
    <source>
        <dbReference type="ARBA" id="ARBA00047899"/>
    </source>
</evidence>
<protein>
    <recommendedName>
        <fullName evidence="3">non-specific serine/threonine protein kinase</fullName>
        <ecNumber evidence="3">2.7.11.1</ecNumber>
    </recommendedName>
</protein>
<keyword evidence="15 23" id="KW-1133">Transmembrane helix</keyword>
<dbReference type="OrthoDB" id="1164858at2759"/>